<evidence type="ECO:0000259" key="1">
    <source>
        <dbReference type="Pfam" id="PF13847"/>
    </source>
</evidence>
<proteinExistence type="predicted"/>
<organism evidence="2 3">
    <name type="scientific">Candidatus Uhrbacteria bacterium CG_4_9_14_3_um_filter_50_9</name>
    <dbReference type="NCBI Taxonomy" id="1975035"/>
    <lineage>
        <taxon>Bacteria</taxon>
        <taxon>Candidatus Uhriibacteriota</taxon>
    </lineage>
</organism>
<dbReference type="InterPro" id="IPR029063">
    <property type="entry name" value="SAM-dependent_MTases_sf"/>
</dbReference>
<gene>
    <name evidence="2" type="ORF">CO174_04630</name>
</gene>
<dbReference type="Proteomes" id="UP000229385">
    <property type="component" value="Unassembled WGS sequence"/>
</dbReference>
<accession>A0A2M7XB60</accession>
<dbReference type="Gene3D" id="3.40.50.150">
    <property type="entry name" value="Vaccinia Virus protein VP39"/>
    <property type="match status" value="1"/>
</dbReference>
<protein>
    <recommendedName>
        <fullName evidence="1">Methyltransferase domain-containing protein</fullName>
    </recommendedName>
</protein>
<dbReference type="Pfam" id="PF13847">
    <property type="entry name" value="Methyltransf_31"/>
    <property type="match status" value="1"/>
</dbReference>
<dbReference type="CDD" id="cd02440">
    <property type="entry name" value="AdoMet_MTases"/>
    <property type="match status" value="1"/>
</dbReference>
<dbReference type="AlphaFoldDB" id="A0A2M7XB60"/>
<dbReference type="EMBL" id="PFWU01000049">
    <property type="protein sequence ID" value="PJA45093.1"/>
    <property type="molecule type" value="Genomic_DNA"/>
</dbReference>
<comment type="caution">
    <text evidence="2">The sequence shown here is derived from an EMBL/GenBank/DDBJ whole genome shotgun (WGS) entry which is preliminary data.</text>
</comment>
<evidence type="ECO:0000313" key="3">
    <source>
        <dbReference type="Proteomes" id="UP000229385"/>
    </source>
</evidence>
<dbReference type="SUPFAM" id="SSF53335">
    <property type="entry name" value="S-adenosyl-L-methionine-dependent methyltransferases"/>
    <property type="match status" value="1"/>
</dbReference>
<name>A0A2M7XB60_9BACT</name>
<evidence type="ECO:0000313" key="2">
    <source>
        <dbReference type="EMBL" id="PJA45093.1"/>
    </source>
</evidence>
<reference evidence="3" key="1">
    <citation type="submission" date="2017-09" db="EMBL/GenBank/DDBJ databases">
        <title>Depth-based differentiation of microbial function through sediment-hosted aquifers and enrichment of novel symbionts in the deep terrestrial subsurface.</title>
        <authorList>
            <person name="Probst A.J."/>
            <person name="Ladd B."/>
            <person name="Jarett J.K."/>
            <person name="Geller-Mcgrath D.E."/>
            <person name="Sieber C.M.K."/>
            <person name="Emerson J.B."/>
            <person name="Anantharaman K."/>
            <person name="Thomas B.C."/>
            <person name="Malmstrom R."/>
            <person name="Stieglmeier M."/>
            <person name="Klingl A."/>
            <person name="Woyke T."/>
            <person name="Ryan C.M."/>
            <person name="Banfield J.F."/>
        </authorList>
    </citation>
    <scope>NUCLEOTIDE SEQUENCE [LARGE SCALE GENOMIC DNA]</scope>
</reference>
<dbReference type="InterPro" id="IPR025714">
    <property type="entry name" value="Methyltranfer_dom"/>
</dbReference>
<sequence>MVMATGRALLDPYQALRRAGLKTDMWYADLGAGTLGHFVFPAAQIVGPEGRVYGVDILKGTIESMQSKAQLLSLPNVIPLWGDMERADGIRIESERMDLVSLVGVAELVKGSPQVLRHASRLLKLHGRLLIIDWGPGMGSIVVKDEDRIASEGVIQEVLKHPFRLVEEFKAGPQHWGLIFERTA</sequence>
<feature type="domain" description="Methyltransferase" evidence="1">
    <location>
        <begin position="24"/>
        <end position="135"/>
    </location>
</feature>